<dbReference type="Pfam" id="PF00685">
    <property type="entry name" value="Sulfotransfer_1"/>
    <property type="match status" value="1"/>
</dbReference>
<keyword evidence="1" id="KW-1133">Transmembrane helix</keyword>
<keyword evidence="4" id="KW-1185">Reference proteome</keyword>
<dbReference type="EMBL" id="BGPR01000010">
    <property type="protein sequence ID" value="GBL76483.1"/>
    <property type="molecule type" value="Genomic_DNA"/>
</dbReference>
<comment type="caution">
    <text evidence="3">The sequence shown here is derived from an EMBL/GenBank/DDBJ whole genome shotgun (WGS) entry which is preliminary data.</text>
</comment>
<dbReference type="OrthoDB" id="6506646at2759"/>
<dbReference type="InterPro" id="IPR027417">
    <property type="entry name" value="P-loop_NTPase"/>
</dbReference>
<accession>A0A4Y2A9J9</accession>
<evidence type="ECO:0000313" key="3">
    <source>
        <dbReference type="EMBL" id="GBL76483.1"/>
    </source>
</evidence>
<dbReference type="Proteomes" id="UP000499080">
    <property type="component" value="Unassembled WGS sequence"/>
</dbReference>
<dbReference type="Gene3D" id="3.40.50.300">
    <property type="entry name" value="P-loop containing nucleotide triphosphate hydrolases"/>
    <property type="match status" value="1"/>
</dbReference>
<sequence length="125" mass="14583">MSETPMETASQFIYGLQISSMFSVDLFRSAMNYKPRPDDIFIATYPKCGTTWAQHILLLIFRQGKPIESLISYMMETPHIELTGKLTWFFWLILIMLLDPALTVPRCLIFYVVLHFNNLNSLKRT</sequence>
<evidence type="ECO:0000259" key="2">
    <source>
        <dbReference type="Pfam" id="PF00685"/>
    </source>
</evidence>
<protein>
    <recommendedName>
        <fullName evidence="2">Sulfotransferase domain-containing protein</fullName>
    </recommendedName>
</protein>
<dbReference type="GO" id="GO:0008146">
    <property type="term" value="F:sulfotransferase activity"/>
    <property type="evidence" value="ECO:0007669"/>
    <property type="project" value="InterPro"/>
</dbReference>
<dbReference type="SUPFAM" id="SSF52540">
    <property type="entry name" value="P-loop containing nucleoside triphosphate hydrolases"/>
    <property type="match status" value="1"/>
</dbReference>
<keyword evidence="1" id="KW-0812">Transmembrane</keyword>
<gene>
    <name evidence="3" type="ORF">AVEN_53236_1</name>
</gene>
<dbReference type="AlphaFoldDB" id="A0A4Y2A9J9"/>
<organism evidence="3 4">
    <name type="scientific">Araneus ventricosus</name>
    <name type="common">Orbweaver spider</name>
    <name type="synonym">Epeira ventricosa</name>
    <dbReference type="NCBI Taxonomy" id="182803"/>
    <lineage>
        <taxon>Eukaryota</taxon>
        <taxon>Metazoa</taxon>
        <taxon>Ecdysozoa</taxon>
        <taxon>Arthropoda</taxon>
        <taxon>Chelicerata</taxon>
        <taxon>Arachnida</taxon>
        <taxon>Araneae</taxon>
        <taxon>Araneomorphae</taxon>
        <taxon>Entelegynae</taxon>
        <taxon>Araneoidea</taxon>
        <taxon>Araneidae</taxon>
        <taxon>Araneus</taxon>
    </lineage>
</organism>
<feature type="domain" description="Sulfotransferase" evidence="2">
    <location>
        <begin position="37"/>
        <end position="73"/>
    </location>
</feature>
<evidence type="ECO:0000313" key="4">
    <source>
        <dbReference type="Proteomes" id="UP000499080"/>
    </source>
</evidence>
<dbReference type="InterPro" id="IPR000863">
    <property type="entry name" value="Sulfotransferase_dom"/>
</dbReference>
<reference evidence="3 4" key="1">
    <citation type="journal article" date="2019" name="Sci. Rep.">
        <title>Orb-weaving spider Araneus ventricosus genome elucidates the spidroin gene catalogue.</title>
        <authorList>
            <person name="Kono N."/>
            <person name="Nakamura H."/>
            <person name="Ohtoshi R."/>
            <person name="Moran D.A.P."/>
            <person name="Shinohara A."/>
            <person name="Yoshida Y."/>
            <person name="Fujiwara M."/>
            <person name="Mori M."/>
            <person name="Tomita M."/>
            <person name="Arakawa K."/>
        </authorList>
    </citation>
    <scope>NUCLEOTIDE SEQUENCE [LARGE SCALE GENOMIC DNA]</scope>
</reference>
<keyword evidence="1" id="KW-0472">Membrane</keyword>
<name>A0A4Y2A9J9_ARAVE</name>
<evidence type="ECO:0000256" key="1">
    <source>
        <dbReference type="SAM" id="Phobius"/>
    </source>
</evidence>
<proteinExistence type="predicted"/>
<feature type="transmembrane region" description="Helical" evidence="1">
    <location>
        <begin position="88"/>
        <end position="114"/>
    </location>
</feature>